<name>Q72F97_NITV2</name>
<evidence type="ECO:0000313" key="2">
    <source>
        <dbReference type="Proteomes" id="UP000002194"/>
    </source>
</evidence>
<dbReference type="HOGENOM" id="CLU_3199011_0_0_7"/>
<proteinExistence type="predicted"/>
<dbReference type="Proteomes" id="UP000002194">
    <property type="component" value="Chromosome"/>
</dbReference>
<sequence>MKPCLRALAACMTGAAGRAGTRYQASAMPKKSTSIFTASYRNTQR</sequence>
<dbReference type="KEGG" id="dvu:DVU_0317"/>
<protein>
    <submittedName>
        <fullName evidence="1">Uncharacterized protein</fullName>
    </submittedName>
</protein>
<evidence type="ECO:0000313" key="1">
    <source>
        <dbReference type="EMBL" id="AAS94800.1"/>
    </source>
</evidence>
<dbReference type="EnsemblBacteria" id="AAS94800">
    <property type="protein sequence ID" value="AAS94800"/>
    <property type="gene ID" value="DVU_0317"/>
</dbReference>
<accession>Q72F97</accession>
<reference evidence="1 2" key="1">
    <citation type="journal article" date="2004" name="Nat. Biotechnol.">
        <title>The genome sequence of the anaerobic, sulfate-reducing bacterium Desulfovibrio vulgaris Hildenborough.</title>
        <authorList>
            <person name="Heidelberg J.F."/>
            <person name="Seshadri R."/>
            <person name="Haveman S.A."/>
            <person name="Hemme C.L."/>
            <person name="Paulsen I.T."/>
            <person name="Kolonay J.F."/>
            <person name="Eisen J.A."/>
            <person name="Ward N."/>
            <person name="Methe B."/>
            <person name="Brinkac L.M."/>
            <person name="Daugherty S.C."/>
            <person name="Deboy R.T."/>
            <person name="Dodson R.J."/>
            <person name="Durkin A.S."/>
            <person name="Madupu R."/>
            <person name="Nelson W.C."/>
            <person name="Sullivan S.A."/>
            <person name="Fouts D."/>
            <person name="Haft D.H."/>
            <person name="Selengut J."/>
            <person name="Peterson J.D."/>
            <person name="Davidsen T.M."/>
            <person name="Zafar N."/>
            <person name="Zhou L."/>
            <person name="Radune D."/>
            <person name="Dimitrov G."/>
            <person name="Hance M."/>
            <person name="Tran K."/>
            <person name="Khouri H."/>
            <person name="Gill J."/>
            <person name="Utterback T.R."/>
            <person name="Feldblyum T.V."/>
            <person name="Wall J.D."/>
            <person name="Voordouw G."/>
            <person name="Fraser C.M."/>
        </authorList>
    </citation>
    <scope>NUCLEOTIDE SEQUENCE [LARGE SCALE GENOMIC DNA]</scope>
    <source>
        <strain evidence="2">ATCC 29579 / DSM 644 / NCIMB 8303 / VKM B-1760 / Hildenborough</strain>
    </source>
</reference>
<gene>
    <name evidence="1" type="ordered locus">DVU_0317</name>
</gene>
<keyword evidence="2" id="KW-1185">Reference proteome</keyword>
<dbReference type="AlphaFoldDB" id="Q72F97"/>
<organism evidence="1 2">
    <name type="scientific">Nitratidesulfovibrio vulgaris (strain ATCC 29579 / DSM 644 / CCUG 34227 / NCIMB 8303 / VKM B-1760 / Hildenborough)</name>
    <name type="common">Desulfovibrio vulgaris</name>
    <dbReference type="NCBI Taxonomy" id="882"/>
    <lineage>
        <taxon>Bacteria</taxon>
        <taxon>Pseudomonadati</taxon>
        <taxon>Thermodesulfobacteriota</taxon>
        <taxon>Desulfovibrionia</taxon>
        <taxon>Desulfovibrionales</taxon>
        <taxon>Desulfovibrionaceae</taxon>
        <taxon>Nitratidesulfovibrio</taxon>
    </lineage>
</organism>
<dbReference type="EMBL" id="AE017285">
    <property type="protein sequence ID" value="AAS94800.1"/>
    <property type="molecule type" value="Genomic_DNA"/>
</dbReference>
<dbReference type="PaxDb" id="882-DVU_0317"/>